<feature type="compositionally biased region" description="Basic residues" evidence="1">
    <location>
        <begin position="37"/>
        <end position="49"/>
    </location>
</feature>
<gene>
    <name evidence="2" type="ORF">EVAR_100665_1</name>
</gene>
<dbReference type="Proteomes" id="UP000299102">
    <property type="component" value="Unassembled WGS sequence"/>
</dbReference>
<dbReference type="AlphaFoldDB" id="A0A4C1SGR6"/>
<feature type="region of interest" description="Disordered" evidence="1">
    <location>
        <begin position="37"/>
        <end position="64"/>
    </location>
</feature>
<sequence>MKGLNAGRTALRFLNLSQWVLRDKRFAVKITVINHRAQRHRPAHRKSHKIRQDKLSIDTTNPRSGLINMRAEGCYARATSRSEDSPTLRDMERVTCGQKLVKLTVGGIDPGTFRL</sequence>
<reference evidence="2 3" key="1">
    <citation type="journal article" date="2019" name="Commun. Biol.">
        <title>The bagworm genome reveals a unique fibroin gene that provides high tensile strength.</title>
        <authorList>
            <person name="Kono N."/>
            <person name="Nakamura H."/>
            <person name="Ohtoshi R."/>
            <person name="Tomita M."/>
            <person name="Numata K."/>
            <person name="Arakawa K."/>
        </authorList>
    </citation>
    <scope>NUCLEOTIDE SEQUENCE [LARGE SCALE GENOMIC DNA]</scope>
</reference>
<dbReference type="EMBL" id="BGZK01003347">
    <property type="protein sequence ID" value="GBP00301.1"/>
    <property type="molecule type" value="Genomic_DNA"/>
</dbReference>
<evidence type="ECO:0000313" key="3">
    <source>
        <dbReference type="Proteomes" id="UP000299102"/>
    </source>
</evidence>
<accession>A0A4C1SGR6</accession>
<evidence type="ECO:0000313" key="2">
    <source>
        <dbReference type="EMBL" id="GBP00301.1"/>
    </source>
</evidence>
<protein>
    <submittedName>
        <fullName evidence="2">Uncharacterized protein</fullName>
    </submittedName>
</protein>
<proteinExistence type="predicted"/>
<organism evidence="2 3">
    <name type="scientific">Eumeta variegata</name>
    <name type="common">Bagworm moth</name>
    <name type="synonym">Eumeta japonica</name>
    <dbReference type="NCBI Taxonomy" id="151549"/>
    <lineage>
        <taxon>Eukaryota</taxon>
        <taxon>Metazoa</taxon>
        <taxon>Ecdysozoa</taxon>
        <taxon>Arthropoda</taxon>
        <taxon>Hexapoda</taxon>
        <taxon>Insecta</taxon>
        <taxon>Pterygota</taxon>
        <taxon>Neoptera</taxon>
        <taxon>Endopterygota</taxon>
        <taxon>Lepidoptera</taxon>
        <taxon>Glossata</taxon>
        <taxon>Ditrysia</taxon>
        <taxon>Tineoidea</taxon>
        <taxon>Psychidae</taxon>
        <taxon>Oiketicinae</taxon>
        <taxon>Eumeta</taxon>
    </lineage>
</organism>
<name>A0A4C1SGR6_EUMVA</name>
<keyword evidence="3" id="KW-1185">Reference proteome</keyword>
<comment type="caution">
    <text evidence="2">The sequence shown here is derived from an EMBL/GenBank/DDBJ whole genome shotgun (WGS) entry which is preliminary data.</text>
</comment>
<evidence type="ECO:0000256" key="1">
    <source>
        <dbReference type="SAM" id="MobiDB-lite"/>
    </source>
</evidence>